<keyword evidence="3" id="KW-1185">Reference proteome</keyword>
<reference evidence="2 3" key="1">
    <citation type="submission" date="2019-02" db="EMBL/GenBank/DDBJ databases">
        <title>Planctomycetal bacteria perform biofilm scaping via a novel small molecule.</title>
        <authorList>
            <person name="Jeske O."/>
            <person name="Boedeker C."/>
            <person name="Wiegand S."/>
            <person name="Breitling P."/>
            <person name="Kallscheuer N."/>
            <person name="Jogler M."/>
            <person name="Rohde M."/>
            <person name="Petersen J."/>
            <person name="Medema M.H."/>
            <person name="Surup F."/>
            <person name="Jogler C."/>
        </authorList>
    </citation>
    <scope>NUCLEOTIDE SEQUENCE [LARGE SCALE GENOMIC DNA]</scope>
    <source>
        <strain evidence="2 3">Mal15</strain>
    </source>
</reference>
<sequence length="395" mass="45126">MRLLPSDPDIQTIVGRIRHGDIDLQPDFQRGEVWSVIKQQKLVDSVLRDWHVPPIHLVEHFGSKKTDVLDGQQRLVAICDFVDGHFPVNGHTEPYDERIASLDGLTYDQLPPDSRRQFGQFTIRMFRIVDFLPDEPAELFFRLNQAVALTSAEQRNAFFGPVRDQVKEIVDLFAGAPIGFSNSRMSYDDVVAKLCLSVEWRTIREKMSSGQLADKYRSREPFSAETMDRSALGVRCFARSAENWGSKVKLNKATLYSWFWLSVNSAVYDEPATIELLSESVPMVESFRRIKLEELPHSIETAKGTTLPLDKFFPLVQMYYDRSSSRVSDVSSVVGRDFFLWLNLSIVSSSRCIKFNHPAFTDLEGHLKEYLADEESDTSDLLHALLEESEWGHLA</sequence>
<organism evidence="2 3">
    <name type="scientific">Stieleria maiorica</name>
    <dbReference type="NCBI Taxonomy" id="2795974"/>
    <lineage>
        <taxon>Bacteria</taxon>
        <taxon>Pseudomonadati</taxon>
        <taxon>Planctomycetota</taxon>
        <taxon>Planctomycetia</taxon>
        <taxon>Pirellulales</taxon>
        <taxon>Pirellulaceae</taxon>
        <taxon>Stieleria</taxon>
    </lineage>
</organism>
<dbReference type="PANTHER" id="PTHR39639">
    <property type="entry name" value="CHROMOSOME 16, WHOLE GENOME SHOTGUN SEQUENCE"/>
    <property type="match status" value="1"/>
</dbReference>
<dbReference type="EMBL" id="CP036264">
    <property type="protein sequence ID" value="QEG02335.1"/>
    <property type="molecule type" value="Genomic_DNA"/>
</dbReference>
<dbReference type="RefSeq" id="WP_147871294.1">
    <property type="nucleotide sequence ID" value="NZ_CP036264.1"/>
</dbReference>
<dbReference type="InterPro" id="IPR004919">
    <property type="entry name" value="GmrSD_N"/>
</dbReference>
<name>A0A5B9MR36_9BACT</name>
<evidence type="ECO:0000313" key="2">
    <source>
        <dbReference type="EMBL" id="QEG02335.1"/>
    </source>
</evidence>
<dbReference type="AlphaFoldDB" id="A0A5B9MR36"/>
<dbReference type="Pfam" id="PF03235">
    <property type="entry name" value="GmrSD_N"/>
    <property type="match status" value="1"/>
</dbReference>
<protein>
    <recommendedName>
        <fullName evidence="1">GmrSD restriction endonucleases N-terminal domain-containing protein</fullName>
    </recommendedName>
</protein>
<evidence type="ECO:0000313" key="3">
    <source>
        <dbReference type="Proteomes" id="UP000321353"/>
    </source>
</evidence>
<dbReference type="PANTHER" id="PTHR39639:SF1">
    <property type="entry name" value="DUF262 DOMAIN-CONTAINING PROTEIN"/>
    <property type="match status" value="1"/>
</dbReference>
<accession>A0A5B9MR36</accession>
<dbReference type="Proteomes" id="UP000321353">
    <property type="component" value="Chromosome"/>
</dbReference>
<feature type="domain" description="GmrSD restriction endonucleases N-terminal" evidence="1">
    <location>
        <begin position="12"/>
        <end position="159"/>
    </location>
</feature>
<gene>
    <name evidence="2" type="ORF">Mal15_64220</name>
</gene>
<dbReference type="KEGG" id="smam:Mal15_64220"/>
<evidence type="ECO:0000259" key="1">
    <source>
        <dbReference type="Pfam" id="PF03235"/>
    </source>
</evidence>
<proteinExistence type="predicted"/>